<evidence type="ECO:0000256" key="4">
    <source>
        <dbReference type="ARBA" id="ARBA00022842"/>
    </source>
</evidence>
<evidence type="ECO:0000256" key="1">
    <source>
        <dbReference type="ARBA" id="ARBA00001946"/>
    </source>
</evidence>
<dbReference type="RefSeq" id="WP_114809166.1">
    <property type="nucleotide sequence ID" value="NZ_CP139965.1"/>
</dbReference>
<dbReference type="SFLD" id="SFLDG01129">
    <property type="entry name" value="C1.5:_HAD__Beta-PGM__Phosphata"/>
    <property type="match status" value="1"/>
</dbReference>
<evidence type="ECO:0000256" key="3">
    <source>
        <dbReference type="ARBA" id="ARBA00022723"/>
    </source>
</evidence>
<proteinExistence type="inferred from homology"/>
<dbReference type="EMBL" id="CP139965">
    <property type="protein sequence ID" value="WQD76711.1"/>
    <property type="molecule type" value="Genomic_DNA"/>
</dbReference>
<keyword evidence="4" id="KW-0460">Magnesium</keyword>
<sequence length="239" mass="24552">MTAAAGTATAREATALALICDCDGVLIDSEAVAARVLVRELEARWPDAAVEPVVMPLLGLRIERVLQGAATELGRTLRDDEVAAIRSTVEAAAVDAPTVQGVAAALAQIPFTKACASNSYRAYVRTVLARTGLATFFGERLFCADAVAQPKPAPDVYLAAAQGLGLAPQACLVVEDSVTGVTAASAAGMTVLGFIGGTHVGGHQASALQSAGAHHVFDDMRELPALAAQWQQRAAVGSY</sequence>
<dbReference type="Proteomes" id="UP001325479">
    <property type="component" value="Chromosome"/>
</dbReference>
<dbReference type="InterPro" id="IPR023198">
    <property type="entry name" value="PGP-like_dom2"/>
</dbReference>
<dbReference type="NCBIfam" id="TIGR01509">
    <property type="entry name" value="HAD-SF-IA-v3"/>
    <property type="match status" value="1"/>
</dbReference>
<protein>
    <submittedName>
        <fullName evidence="5">HAD family phosphatase</fullName>
    </submittedName>
</protein>
<accession>A0ABZ0WH93</accession>
<dbReference type="Pfam" id="PF00702">
    <property type="entry name" value="Hydrolase"/>
    <property type="match status" value="1"/>
</dbReference>
<keyword evidence="3" id="KW-0479">Metal-binding</keyword>
<dbReference type="Gene3D" id="1.10.150.240">
    <property type="entry name" value="Putative phosphatase, domain 2"/>
    <property type="match status" value="1"/>
</dbReference>
<evidence type="ECO:0000313" key="6">
    <source>
        <dbReference type="Proteomes" id="UP001325479"/>
    </source>
</evidence>
<comment type="similarity">
    <text evidence="2">Belongs to the HAD-like hydrolase superfamily. CbbY/CbbZ/Gph/YieH family.</text>
</comment>
<organism evidence="5 6">
    <name type="scientific">Paraburkholderia kururiensis</name>
    <dbReference type="NCBI Taxonomy" id="984307"/>
    <lineage>
        <taxon>Bacteria</taxon>
        <taxon>Pseudomonadati</taxon>
        <taxon>Pseudomonadota</taxon>
        <taxon>Betaproteobacteria</taxon>
        <taxon>Burkholderiales</taxon>
        <taxon>Burkholderiaceae</taxon>
        <taxon>Paraburkholderia</taxon>
    </lineage>
</organism>
<keyword evidence="6" id="KW-1185">Reference proteome</keyword>
<comment type="cofactor">
    <cofactor evidence="1">
        <name>Mg(2+)</name>
        <dbReference type="ChEBI" id="CHEBI:18420"/>
    </cofactor>
</comment>
<reference evidence="5 6" key="1">
    <citation type="submission" date="2023-12" db="EMBL/GenBank/DDBJ databases">
        <title>Genome sequencing and assembly of bacterial species from a model synthetic community.</title>
        <authorList>
            <person name="Hogle S.L."/>
        </authorList>
    </citation>
    <scope>NUCLEOTIDE SEQUENCE [LARGE SCALE GENOMIC DNA]</scope>
    <source>
        <strain evidence="5 6">HAMBI 2494</strain>
    </source>
</reference>
<gene>
    <name evidence="5" type="ORF">U0042_21880</name>
</gene>
<evidence type="ECO:0000313" key="5">
    <source>
        <dbReference type="EMBL" id="WQD76711.1"/>
    </source>
</evidence>
<dbReference type="InterPro" id="IPR051600">
    <property type="entry name" value="Beta-PGM-like"/>
</dbReference>
<dbReference type="InterPro" id="IPR023214">
    <property type="entry name" value="HAD_sf"/>
</dbReference>
<dbReference type="PANTHER" id="PTHR46193:SF10">
    <property type="entry name" value="6-PHOSPHOGLUCONATE PHOSPHATASE"/>
    <property type="match status" value="1"/>
</dbReference>
<dbReference type="SFLD" id="SFLDS00003">
    <property type="entry name" value="Haloacid_Dehalogenase"/>
    <property type="match status" value="1"/>
</dbReference>
<dbReference type="InterPro" id="IPR006439">
    <property type="entry name" value="HAD-SF_hydro_IA"/>
</dbReference>
<name>A0ABZ0WH93_9BURK</name>
<dbReference type="Gene3D" id="3.40.50.1000">
    <property type="entry name" value="HAD superfamily/HAD-like"/>
    <property type="match status" value="1"/>
</dbReference>
<dbReference type="InterPro" id="IPR036412">
    <property type="entry name" value="HAD-like_sf"/>
</dbReference>
<dbReference type="SUPFAM" id="SSF56784">
    <property type="entry name" value="HAD-like"/>
    <property type="match status" value="1"/>
</dbReference>
<dbReference type="PANTHER" id="PTHR46193">
    <property type="entry name" value="6-PHOSPHOGLUCONATE PHOSPHATASE"/>
    <property type="match status" value="1"/>
</dbReference>
<evidence type="ECO:0000256" key="2">
    <source>
        <dbReference type="ARBA" id="ARBA00006171"/>
    </source>
</evidence>